<feature type="transmembrane region" description="Helical" evidence="6">
    <location>
        <begin position="141"/>
        <end position="160"/>
    </location>
</feature>
<dbReference type="InterPro" id="IPR051791">
    <property type="entry name" value="Pra-immunoreactive"/>
</dbReference>
<keyword evidence="2" id="KW-1003">Cell membrane</keyword>
<evidence type="ECO:0000256" key="5">
    <source>
        <dbReference type="ARBA" id="ARBA00023136"/>
    </source>
</evidence>
<dbReference type="Proteomes" id="UP000242501">
    <property type="component" value="Unassembled WGS sequence"/>
</dbReference>
<proteinExistence type="predicted"/>
<evidence type="ECO:0000313" key="10">
    <source>
        <dbReference type="Proteomes" id="UP000242501"/>
    </source>
</evidence>
<sequence>MQIYLARNSQQAGPYSLEQINQMLQDQQILLTDLAWHQGMTEWKALGELTRGQSQYQPEGYQYSYTQPAQKQQSTQSTASELASISSRALAKVIDLTFWFVTATIPYFFLSTESLKKIETLNGNFSKAAQDQIMQLIPNQAWFAMLIYIVIMLTIQAFLLNKYGQSIGKLITKIKIVDQINEAKVPLTRIFLIRSVFFIIFNIISIPLMSIIDYAFGLGKNRQTLHDRIAKTKVIKMNKK</sequence>
<feature type="domain" description="RDD" evidence="7">
    <location>
        <begin position="83"/>
        <end position="231"/>
    </location>
</feature>
<protein>
    <submittedName>
        <fullName evidence="9">Uncharacterized membrane protein YckC, RDD family</fullName>
    </submittedName>
</protein>
<evidence type="ECO:0000259" key="7">
    <source>
        <dbReference type="Pfam" id="PF06271"/>
    </source>
</evidence>
<dbReference type="RefSeq" id="WP_092748858.1">
    <property type="nucleotide sequence ID" value="NZ_FMYL01000008.1"/>
</dbReference>
<name>A0A1G6IBK5_9GAMM</name>
<keyword evidence="5 6" id="KW-0472">Membrane</keyword>
<evidence type="ECO:0000256" key="4">
    <source>
        <dbReference type="ARBA" id="ARBA00022989"/>
    </source>
</evidence>
<evidence type="ECO:0000256" key="2">
    <source>
        <dbReference type="ARBA" id="ARBA00022475"/>
    </source>
</evidence>
<dbReference type="Pfam" id="PF14237">
    <property type="entry name" value="GYF_2"/>
    <property type="match status" value="1"/>
</dbReference>
<comment type="subcellular location">
    <subcellularLocation>
        <location evidence="1">Cell membrane</location>
        <topology evidence="1">Multi-pass membrane protein</topology>
    </subcellularLocation>
</comment>
<organism evidence="9 10">
    <name type="scientific">Acinetobacter boissieri</name>
    <dbReference type="NCBI Taxonomy" id="1219383"/>
    <lineage>
        <taxon>Bacteria</taxon>
        <taxon>Pseudomonadati</taxon>
        <taxon>Pseudomonadota</taxon>
        <taxon>Gammaproteobacteria</taxon>
        <taxon>Moraxellales</taxon>
        <taxon>Moraxellaceae</taxon>
        <taxon>Acinetobacter</taxon>
    </lineage>
</organism>
<evidence type="ECO:0000256" key="1">
    <source>
        <dbReference type="ARBA" id="ARBA00004651"/>
    </source>
</evidence>
<keyword evidence="10" id="KW-1185">Reference proteome</keyword>
<dbReference type="Pfam" id="PF06271">
    <property type="entry name" value="RDD"/>
    <property type="match status" value="1"/>
</dbReference>
<dbReference type="GO" id="GO:0005886">
    <property type="term" value="C:plasma membrane"/>
    <property type="evidence" value="ECO:0007669"/>
    <property type="project" value="UniProtKB-SubCell"/>
</dbReference>
<dbReference type="InterPro" id="IPR025640">
    <property type="entry name" value="GYF_2"/>
</dbReference>
<evidence type="ECO:0000256" key="6">
    <source>
        <dbReference type="SAM" id="Phobius"/>
    </source>
</evidence>
<evidence type="ECO:0000313" key="9">
    <source>
        <dbReference type="EMBL" id="SDC03912.1"/>
    </source>
</evidence>
<feature type="transmembrane region" description="Helical" evidence="6">
    <location>
        <begin position="191"/>
        <end position="212"/>
    </location>
</feature>
<dbReference type="EMBL" id="FMYL01000008">
    <property type="protein sequence ID" value="SDC03912.1"/>
    <property type="molecule type" value="Genomic_DNA"/>
</dbReference>
<keyword evidence="3 6" id="KW-0812">Transmembrane</keyword>
<evidence type="ECO:0000256" key="3">
    <source>
        <dbReference type="ARBA" id="ARBA00022692"/>
    </source>
</evidence>
<keyword evidence="4 6" id="KW-1133">Transmembrane helix</keyword>
<feature type="domain" description="GYF" evidence="8">
    <location>
        <begin position="4"/>
        <end position="49"/>
    </location>
</feature>
<dbReference type="OrthoDB" id="8612316at2"/>
<dbReference type="AlphaFoldDB" id="A0A1G6IBK5"/>
<evidence type="ECO:0000259" key="8">
    <source>
        <dbReference type="Pfam" id="PF14237"/>
    </source>
</evidence>
<reference evidence="10" key="1">
    <citation type="submission" date="2016-09" db="EMBL/GenBank/DDBJ databases">
        <authorList>
            <person name="Varghese N."/>
            <person name="Submissions S."/>
        </authorList>
    </citation>
    <scope>NUCLEOTIDE SEQUENCE [LARGE SCALE GENOMIC DNA]</scope>
    <source>
        <strain evidence="10">ANC 4422</strain>
    </source>
</reference>
<dbReference type="InterPro" id="IPR010432">
    <property type="entry name" value="RDD"/>
</dbReference>
<dbReference type="STRING" id="1219383.SAMN05421733_10849"/>
<accession>A0A1G6IBK5</accession>
<dbReference type="PANTHER" id="PTHR36115">
    <property type="entry name" value="PROLINE-RICH ANTIGEN HOMOLOG-RELATED"/>
    <property type="match status" value="1"/>
</dbReference>
<gene>
    <name evidence="9" type="ORF">SAMN05421733_10849</name>
</gene>